<keyword evidence="1" id="KW-0472">Membrane</keyword>
<protein>
    <submittedName>
        <fullName evidence="2">Uncharacterized protein</fullName>
    </submittedName>
</protein>
<sequence>MPAPRPPLPNQAGLLGAQWISAAADAVAQPPGMRFKLGCVAALPFVGVFRLLGLLDAPLPALALAVVLGGAAHMVLSALGAAAGVAPTSTCAKFLDDAAPATAQRRCGCGRICSAAAGEPCPYSKDFWSDLDG</sequence>
<proteinExistence type="predicted"/>
<name>A0A6U6GWB9_9DINO</name>
<feature type="transmembrane region" description="Helical" evidence="1">
    <location>
        <begin position="61"/>
        <end position="85"/>
    </location>
</feature>
<keyword evidence="1" id="KW-0812">Transmembrane</keyword>
<keyword evidence="1" id="KW-1133">Transmembrane helix</keyword>
<dbReference type="AlphaFoldDB" id="A0A6U6GWB9"/>
<dbReference type="EMBL" id="HBGW01005252">
    <property type="protein sequence ID" value="CAD9496295.1"/>
    <property type="molecule type" value="Transcribed_RNA"/>
</dbReference>
<reference evidence="2" key="1">
    <citation type="submission" date="2021-01" db="EMBL/GenBank/DDBJ databases">
        <authorList>
            <person name="Corre E."/>
            <person name="Pelletier E."/>
            <person name="Niang G."/>
            <person name="Scheremetjew M."/>
            <person name="Finn R."/>
            <person name="Kale V."/>
            <person name="Holt S."/>
            <person name="Cochrane G."/>
            <person name="Meng A."/>
            <person name="Brown T."/>
            <person name="Cohen L."/>
        </authorList>
    </citation>
    <scope>NUCLEOTIDE SEQUENCE</scope>
    <source>
        <strain evidence="2">RCC3387</strain>
    </source>
</reference>
<accession>A0A6U6GWB9</accession>
<evidence type="ECO:0000256" key="1">
    <source>
        <dbReference type="SAM" id="Phobius"/>
    </source>
</evidence>
<gene>
    <name evidence="2" type="ORF">BRAN1462_LOCUS3439</name>
</gene>
<evidence type="ECO:0000313" key="2">
    <source>
        <dbReference type="EMBL" id="CAD9496295.1"/>
    </source>
</evidence>
<organism evidence="2">
    <name type="scientific">Zooxanthella nutricula</name>
    <dbReference type="NCBI Taxonomy" id="1333877"/>
    <lineage>
        <taxon>Eukaryota</taxon>
        <taxon>Sar</taxon>
        <taxon>Alveolata</taxon>
        <taxon>Dinophyceae</taxon>
        <taxon>Peridiniales</taxon>
        <taxon>Peridiniales incertae sedis</taxon>
        <taxon>Zooxanthella</taxon>
    </lineage>
</organism>